<keyword evidence="6" id="KW-1185">Reference proteome</keyword>
<dbReference type="SMART" id="SM00342">
    <property type="entry name" value="HTH_ARAC"/>
    <property type="match status" value="1"/>
</dbReference>
<dbReference type="SUPFAM" id="SSF46689">
    <property type="entry name" value="Homeodomain-like"/>
    <property type="match status" value="2"/>
</dbReference>
<dbReference type="RefSeq" id="WP_102757298.1">
    <property type="nucleotide sequence ID" value="NZ_CP025791.1"/>
</dbReference>
<dbReference type="GO" id="GO:0043565">
    <property type="term" value="F:sequence-specific DNA binding"/>
    <property type="evidence" value="ECO:0007669"/>
    <property type="project" value="InterPro"/>
</dbReference>
<dbReference type="InterPro" id="IPR018060">
    <property type="entry name" value="HTH_AraC"/>
</dbReference>
<evidence type="ECO:0000313" key="5">
    <source>
        <dbReference type="EMBL" id="AUP80652.1"/>
    </source>
</evidence>
<keyword evidence="3" id="KW-0804">Transcription</keyword>
<evidence type="ECO:0000256" key="2">
    <source>
        <dbReference type="ARBA" id="ARBA00023125"/>
    </source>
</evidence>
<dbReference type="OrthoDB" id="1410704at2"/>
<dbReference type="InterPro" id="IPR009057">
    <property type="entry name" value="Homeodomain-like_sf"/>
</dbReference>
<name>A0A2K9PUB6_9FLAO</name>
<evidence type="ECO:0000256" key="1">
    <source>
        <dbReference type="ARBA" id="ARBA00023015"/>
    </source>
</evidence>
<dbReference type="PANTHER" id="PTHR43280">
    <property type="entry name" value="ARAC-FAMILY TRANSCRIPTIONAL REGULATOR"/>
    <property type="match status" value="1"/>
</dbReference>
<evidence type="ECO:0000313" key="6">
    <source>
        <dbReference type="Proteomes" id="UP000235826"/>
    </source>
</evidence>
<dbReference type="PROSITE" id="PS00041">
    <property type="entry name" value="HTH_ARAC_FAMILY_1"/>
    <property type="match status" value="1"/>
</dbReference>
<dbReference type="AlphaFoldDB" id="A0A2K9PUB6"/>
<dbReference type="CDD" id="cd06976">
    <property type="entry name" value="cupin_MtlR-like_N"/>
    <property type="match status" value="1"/>
</dbReference>
<reference evidence="5 6" key="1">
    <citation type="submission" date="2018-01" db="EMBL/GenBank/DDBJ databases">
        <title>Complete genome sequence of Flavivirga eckloniae ECD14 isolated from seaweed Ecklonia cava.</title>
        <authorList>
            <person name="Lee J.H."/>
            <person name="Baik K.S."/>
            <person name="Seong C.N."/>
        </authorList>
    </citation>
    <scope>NUCLEOTIDE SEQUENCE [LARGE SCALE GENOMIC DNA]</scope>
    <source>
        <strain evidence="5 6">ECD14</strain>
    </source>
</reference>
<dbReference type="Proteomes" id="UP000235826">
    <property type="component" value="Chromosome"/>
</dbReference>
<feature type="domain" description="HTH araC/xylS-type" evidence="4">
    <location>
        <begin position="186"/>
        <end position="284"/>
    </location>
</feature>
<dbReference type="InterPro" id="IPR011051">
    <property type="entry name" value="RmlC_Cupin_sf"/>
</dbReference>
<dbReference type="Gene3D" id="1.10.10.60">
    <property type="entry name" value="Homeodomain-like"/>
    <property type="match status" value="2"/>
</dbReference>
<evidence type="ECO:0000256" key="3">
    <source>
        <dbReference type="ARBA" id="ARBA00023163"/>
    </source>
</evidence>
<dbReference type="SUPFAM" id="SSF51182">
    <property type="entry name" value="RmlC-like cupins"/>
    <property type="match status" value="1"/>
</dbReference>
<accession>A0A2K9PUB6</accession>
<keyword evidence="1" id="KW-0805">Transcription regulation</keyword>
<sequence>MKPILIQVPKHGDYSFRVSMETTPNFYNPFHFHEELEFTYVLKSSGTRFVGDSIEPFNVDDAVLVGSQLPHCWINDVAYFQGDPNYKAQAIVIQFKPDFAGSLFNLYELQRIKQFIKKAEHGIKFLKNAKPVLKQMLLDLVNSNGAKRISLLIDLLEFMANTEHKETLCKTHTLANMSSQNLDRLNAIFEYTLQNYKEHITLQDISALAHLSPNAFCRYFKKHTRKTYKEFVNELKIAQACKLMQETSKSITEIAFSSGFNNVSHFIRVFKKFKQVKPLEYRKNIETT</sequence>
<dbReference type="EMBL" id="CP025791">
    <property type="protein sequence ID" value="AUP80652.1"/>
    <property type="molecule type" value="Genomic_DNA"/>
</dbReference>
<dbReference type="PROSITE" id="PS01124">
    <property type="entry name" value="HTH_ARAC_FAMILY_2"/>
    <property type="match status" value="1"/>
</dbReference>
<dbReference type="KEGG" id="fek:C1H87_18810"/>
<dbReference type="InterPro" id="IPR020449">
    <property type="entry name" value="Tscrpt_reg_AraC-type_HTH"/>
</dbReference>
<dbReference type="PRINTS" id="PR00032">
    <property type="entry name" value="HTHARAC"/>
</dbReference>
<dbReference type="InterPro" id="IPR014710">
    <property type="entry name" value="RmlC-like_jellyroll"/>
</dbReference>
<dbReference type="GO" id="GO:0003700">
    <property type="term" value="F:DNA-binding transcription factor activity"/>
    <property type="evidence" value="ECO:0007669"/>
    <property type="project" value="InterPro"/>
</dbReference>
<organism evidence="5 6">
    <name type="scientific">Flavivirga eckloniae</name>
    <dbReference type="NCBI Taxonomy" id="1803846"/>
    <lineage>
        <taxon>Bacteria</taxon>
        <taxon>Pseudomonadati</taxon>
        <taxon>Bacteroidota</taxon>
        <taxon>Flavobacteriia</taxon>
        <taxon>Flavobacteriales</taxon>
        <taxon>Flavobacteriaceae</taxon>
        <taxon>Flavivirga</taxon>
    </lineage>
</organism>
<evidence type="ECO:0000259" key="4">
    <source>
        <dbReference type="PROSITE" id="PS01124"/>
    </source>
</evidence>
<dbReference type="Pfam" id="PF12833">
    <property type="entry name" value="HTH_18"/>
    <property type="match status" value="1"/>
</dbReference>
<keyword evidence="2" id="KW-0238">DNA-binding</keyword>
<gene>
    <name evidence="5" type="ORF">C1H87_18810</name>
</gene>
<protein>
    <submittedName>
        <fullName evidence="5">AraC family transcriptional regulator</fullName>
    </submittedName>
</protein>
<dbReference type="PANTHER" id="PTHR43280:SF27">
    <property type="entry name" value="TRANSCRIPTIONAL REGULATOR MTLR"/>
    <property type="match status" value="1"/>
</dbReference>
<dbReference type="Gene3D" id="2.60.120.10">
    <property type="entry name" value="Jelly Rolls"/>
    <property type="match status" value="1"/>
</dbReference>
<dbReference type="InterPro" id="IPR018062">
    <property type="entry name" value="HTH_AraC-typ_CS"/>
</dbReference>
<proteinExistence type="predicted"/>